<evidence type="ECO:0000313" key="3">
    <source>
        <dbReference type="Proteomes" id="UP001233172"/>
    </source>
</evidence>
<dbReference type="AlphaFoldDB" id="A0AAD8CDF3"/>
<sequence>MAAQVMSIGSGGSFLDSPGFSHKRTKIPPSGFNRREIGPPIRFDGGDFGEDLATPSYSSTSQVNTPDSGFSGTASCSLLKTPESDICSSAAATPSSSGSAATHRKRKTVNFDESQTCVVVISPDDLFNTYSKNQSE</sequence>
<keyword evidence="2" id="KW-0418">Kinase</keyword>
<proteinExistence type="predicted"/>
<evidence type="ECO:0000256" key="1">
    <source>
        <dbReference type="SAM" id="MobiDB-lite"/>
    </source>
</evidence>
<feature type="compositionally biased region" description="Low complexity" evidence="1">
    <location>
        <begin position="88"/>
        <end position="101"/>
    </location>
</feature>
<feature type="region of interest" description="Disordered" evidence="1">
    <location>
        <begin position="87"/>
        <end position="107"/>
    </location>
</feature>
<feature type="non-terminal residue" evidence="2">
    <location>
        <position position="136"/>
    </location>
</feature>
<evidence type="ECO:0000313" key="2">
    <source>
        <dbReference type="EMBL" id="KAK0069975.1"/>
    </source>
</evidence>
<keyword evidence="2" id="KW-0808">Transferase</keyword>
<organism evidence="2 3">
    <name type="scientific">Biomphalaria pfeifferi</name>
    <name type="common">Bloodfluke planorb</name>
    <name type="synonym">Freshwater snail</name>
    <dbReference type="NCBI Taxonomy" id="112525"/>
    <lineage>
        <taxon>Eukaryota</taxon>
        <taxon>Metazoa</taxon>
        <taxon>Spiralia</taxon>
        <taxon>Lophotrochozoa</taxon>
        <taxon>Mollusca</taxon>
        <taxon>Gastropoda</taxon>
        <taxon>Heterobranchia</taxon>
        <taxon>Euthyneura</taxon>
        <taxon>Panpulmonata</taxon>
        <taxon>Hygrophila</taxon>
        <taxon>Lymnaeoidea</taxon>
        <taxon>Planorbidae</taxon>
        <taxon>Biomphalaria</taxon>
    </lineage>
</organism>
<name>A0AAD8CDF3_BIOPF</name>
<gene>
    <name evidence="2" type="ORF">Bpfe_001152</name>
</gene>
<keyword evidence="3" id="KW-1185">Reference proteome</keyword>
<protein>
    <submittedName>
        <fullName evidence="2">Alpha-protein kinase 1-like isoform X2</fullName>
    </submittedName>
</protein>
<feature type="region of interest" description="Disordered" evidence="1">
    <location>
        <begin position="1"/>
        <end position="74"/>
    </location>
</feature>
<reference evidence="2" key="2">
    <citation type="submission" date="2023-04" db="EMBL/GenBank/DDBJ databases">
        <authorList>
            <person name="Bu L."/>
            <person name="Lu L."/>
            <person name="Laidemitt M.R."/>
            <person name="Zhang S.M."/>
            <person name="Mutuku M."/>
            <person name="Mkoji G."/>
            <person name="Steinauer M."/>
            <person name="Loker E.S."/>
        </authorList>
    </citation>
    <scope>NUCLEOTIDE SEQUENCE</scope>
    <source>
        <strain evidence="2">KasaAsao</strain>
        <tissue evidence="2">Whole Snail</tissue>
    </source>
</reference>
<dbReference type="EMBL" id="JASAOG010000002">
    <property type="protein sequence ID" value="KAK0069975.1"/>
    <property type="molecule type" value="Genomic_DNA"/>
</dbReference>
<comment type="caution">
    <text evidence="2">The sequence shown here is derived from an EMBL/GenBank/DDBJ whole genome shotgun (WGS) entry which is preliminary data.</text>
</comment>
<dbReference type="Proteomes" id="UP001233172">
    <property type="component" value="Unassembled WGS sequence"/>
</dbReference>
<feature type="compositionally biased region" description="Polar residues" evidence="1">
    <location>
        <begin position="55"/>
        <end position="74"/>
    </location>
</feature>
<accession>A0AAD8CDF3</accession>
<dbReference type="GO" id="GO:0016301">
    <property type="term" value="F:kinase activity"/>
    <property type="evidence" value="ECO:0007669"/>
    <property type="project" value="UniProtKB-KW"/>
</dbReference>
<reference evidence="2" key="1">
    <citation type="journal article" date="2023" name="PLoS Negl. Trop. Dis.">
        <title>A genome sequence for Biomphalaria pfeifferi, the major vector snail for the human-infecting parasite Schistosoma mansoni.</title>
        <authorList>
            <person name="Bu L."/>
            <person name="Lu L."/>
            <person name="Laidemitt M.R."/>
            <person name="Zhang S.M."/>
            <person name="Mutuku M."/>
            <person name="Mkoji G."/>
            <person name="Steinauer M."/>
            <person name="Loker E.S."/>
        </authorList>
    </citation>
    <scope>NUCLEOTIDE SEQUENCE</scope>
    <source>
        <strain evidence="2">KasaAsao</strain>
    </source>
</reference>